<dbReference type="EnsemblMetazoa" id="Aqu2.1.29303_001">
    <property type="protein sequence ID" value="Aqu2.1.29303_001"/>
    <property type="gene ID" value="Aqu2.1.29303"/>
</dbReference>
<dbReference type="AlphaFoldDB" id="A0A1X7UNG4"/>
<dbReference type="PANTHER" id="PTHR34485">
    <property type="entry name" value="PROLINE-RICH, LACRIMAL 1"/>
    <property type="match status" value="1"/>
</dbReference>
<dbReference type="STRING" id="400682.A0A1X7UNG4"/>
<protein>
    <submittedName>
        <fullName evidence="1">Uncharacterized protein</fullName>
    </submittedName>
</protein>
<sequence length="211" mass="23801">MCKQAKESMKQKNDSELGSFKNAVTCGDAAWLTRGYRSQNATYTLRNYQISGFLYYKYFSQRGKDDIREELFEVKCHCMKDDFGCFTKGFIKTARISFSAIVESVGCHQDAFSDQLHSQAKYHAKNVHKYEGGKCFFYDLTVCDCGKYTKGDITCQGKPNKTKNVLSCPFHSLAYEIACEAVIAKSKQIIHEELGCCHTSIIESSQCIAAV</sequence>
<name>A0A1X7UNG4_AMPQE</name>
<dbReference type="PANTHER" id="PTHR34485:SF2">
    <property type="entry name" value="PROLINE RICH, LACRIMAL 1"/>
    <property type="match status" value="1"/>
</dbReference>
<evidence type="ECO:0000313" key="1">
    <source>
        <dbReference type="EnsemblMetazoa" id="Aqu2.1.29303_001"/>
    </source>
</evidence>
<dbReference type="InParanoid" id="A0A1X7UNG4"/>
<proteinExistence type="predicted"/>
<accession>A0A1X7UNG4</accession>
<reference evidence="1" key="1">
    <citation type="submission" date="2017-05" db="UniProtKB">
        <authorList>
            <consortium name="EnsemblMetazoa"/>
        </authorList>
    </citation>
    <scope>IDENTIFICATION</scope>
</reference>
<organism evidence="1">
    <name type="scientific">Amphimedon queenslandica</name>
    <name type="common">Sponge</name>
    <dbReference type="NCBI Taxonomy" id="400682"/>
    <lineage>
        <taxon>Eukaryota</taxon>
        <taxon>Metazoa</taxon>
        <taxon>Porifera</taxon>
        <taxon>Demospongiae</taxon>
        <taxon>Heteroscleromorpha</taxon>
        <taxon>Haplosclerida</taxon>
        <taxon>Niphatidae</taxon>
        <taxon>Amphimedon</taxon>
    </lineage>
</organism>